<reference evidence="1 2" key="1">
    <citation type="submission" date="2020-09" db="EMBL/GenBank/DDBJ databases">
        <title>Paenibacillus sp. CAU 1523 isolated from sand of Haeundae Beach.</title>
        <authorList>
            <person name="Kim W."/>
        </authorList>
    </citation>
    <scope>NUCLEOTIDE SEQUENCE [LARGE SCALE GENOMIC DNA]</scope>
    <source>
        <strain evidence="1 2">CAU 1523</strain>
    </source>
</reference>
<evidence type="ECO:0000313" key="2">
    <source>
        <dbReference type="Proteomes" id="UP000634529"/>
    </source>
</evidence>
<dbReference type="EMBL" id="JACYTN010000003">
    <property type="protein sequence ID" value="MBD8497891.1"/>
    <property type="molecule type" value="Genomic_DNA"/>
</dbReference>
<protein>
    <submittedName>
        <fullName evidence="1">Type II toxin-antitoxin system RelE/ParE family toxin</fullName>
    </submittedName>
</protein>
<dbReference type="InterPro" id="IPR009241">
    <property type="entry name" value="HigB-like"/>
</dbReference>
<dbReference type="Proteomes" id="UP000634529">
    <property type="component" value="Unassembled WGS sequence"/>
</dbReference>
<sequence length="121" mass="14341">MMGNRQIQQFPNLVYSEEALDKWTRNPDICQNAQRKIVEAFTYLNAYGTDYNYLGKRITNTKRDGIWELKIKGKSKMEWRFLFKHVAGSEYAILHFFLKKDEAIRKQDMDTAARIAAREGW</sequence>
<keyword evidence="2" id="KW-1185">Reference proteome</keyword>
<evidence type="ECO:0000313" key="1">
    <source>
        <dbReference type="EMBL" id="MBD8497891.1"/>
    </source>
</evidence>
<comment type="caution">
    <text evidence="1">The sequence shown here is derived from an EMBL/GenBank/DDBJ whole genome shotgun (WGS) entry which is preliminary data.</text>
</comment>
<gene>
    <name evidence="1" type="ORF">IFO66_06175</name>
</gene>
<organism evidence="1 2">
    <name type="scientific">Paenibacillus arenosi</name>
    <dbReference type="NCBI Taxonomy" id="2774142"/>
    <lineage>
        <taxon>Bacteria</taxon>
        <taxon>Bacillati</taxon>
        <taxon>Bacillota</taxon>
        <taxon>Bacilli</taxon>
        <taxon>Bacillales</taxon>
        <taxon>Paenibacillaceae</taxon>
        <taxon>Paenibacillus</taxon>
    </lineage>
</organism>
<dbReference type="RefSeq" id="WP_192024310.1">
    <property type="nucleotide sequence ID" value="NZ_JACYTN010000003.1"/>
</dbReference>
<dbReference type="Pfam" id="PF05973">
    <property type="entry name" value="Gp49"/>
    <property type="match status" value="1"/>
</dbReference>
<accession>A0ABR9AVJ5</accession>
<proteinExistence type="predicted"/>
<name>A0ABR9AVJ5_9BACL</name>